<dbReference type="AlphaFoldDB" id="A0A409X9B3"/>
<feature type="region of interest" description="Disordered" evidence="1">
    <location>
        <begin position="1"/>
        <end position="24"/>
    </location>
</feature>
<evidence type="ECO:0000313" key="3">
    <source>
        <dbReference type="Proteomes" id="UP000283269"/>
    </source>
</evidence>
<dbReference type="InParanoid" id="A0A409X9B3"/>
<gene>
    <name evidence="2" type="ORF">CVT25_002086</name>
</gene>
<protein>
    <submittedName>
        <fullName evidence="2">Uncharacterized protein</fullName>
    </submittedName>
</protein>
<evidence type="ECO:0000256" key="1">
    <source>
        <dbReference type="SAM" id="MobiDB-lite"/>
    </source>
</evidence>
<dbReference type="Proteomes" id="UP000283269">
    <property type="component" value="Unassembled WGS sequence"/>
</dbReference>
<comment type="caution">
    <text evidence="2">The sequence shown here is derived from an EMBL/GenBank/DDBJ whole genome shotgun (WGS) entry which is preliminary data.</text>
</comment>
<evidence type="ECO:0000313" key="2">
    <source>
        <dbReference type="EMBL" id="PPQ87335.1"/>
    </source>
</evidence>
<keyword evidence="3" id="KW-1185">Reference proteome</keyword>
<dbReference type="EMBL" id="NHYD01002305">
    <property type="protein sequence ID" value="PPQ87335.1"/>
    <property type="molecule type" value="Genomic_DNA"/>
</dbReference>
<reference evidence="2 3" key="1">
    <citation type="journal article" date="2018" name="Evol. Lett.">
        <title>Horizontal gene cluster transfer increased hallucinogenic mushroom diversity.</title>
        <authorList>
            <person name="Reynolds H.T."/>
            <person name="Vijayakumar V."/>
            <person name="Gluck-Thaler E."/>
            <person name="Korotkin H.B."/>
            <person name="Matheny P.B."/>
            <person name="Slot J.C."/>
        </authorList>
    </citation>
    <scope>NUCLEOTIDE SEQUENCE [LARGE SCALE GENOMIC DNA]</scope>
    <source>
        <strain evidence="2 3">2631</strain>
    </source>
</reference>
<dbReference type="OrthoDB" id="5422068at2759"/>
<dbReference type="PANTHER" id="PTHR33337">
    <property type="entry name" value="GFA DOMAIN-CONTAINING PROTEIN"/>
    <property type="match status" value="1"/>
</dbReference>
<dbReference type="SUPFAM" id="SSF51316">
    <property type="entry name" value="Mss4-like"/>
    <property type="match status" value="2"/>
</dbReference>
<dbReference type="PANTHER" id="PTHR33337:SF40">
    <property type="entry name" value="CENP-V_GFA DOMAIN-CONTAINING PROTEIN-RELATED"/>
    <property type="match status" value="1"/>
</dbReference>
<accession>A0A409X9B3</accession>
<proteinExistence type="predicted"/>
<dbReference type="Gene3D" id="3.90.1590.10">
    <property type="entry name" value="glutathione-dependent formaldehyde- activating enzyme (gfa)"/>
    <property type="match status" value="2"/>
</dbReference>
<dbReference type="InterPro" id="IPR011057">
    <property type="entry name" value="Mss4-like_sf"/>
</dbReference>
<sequence length="336" mass="37001">MAVHTAVMQGAPLSADSEPDSPSVADLSKLKTYSASDKITRYFCSVCFTHILHENKDKASETSSWAVYTGALERVEGVVKVGHHAFVEDTRDGGLANHYRVLEGKELPRYAREEGSDKLPQNWTSDTLLKKEVSPNGVVAYCHCKSVSIQLVTLRKEDGEDPSKWWAVPPKNPEDLASAGRVRFMCGHCLCTSCRRSNGALISTYILLPMANVNVLDGGTSLPISFKENHPRRPKGLKRYESSPLVFREYCDTCGANVLYWTTDPKRNHIPPAVDGEPIIINIAVGLIDEEDGGARADEWVYFADYVVRAEEGIDKAGMEALKEGVKPVTVASTEK</sequence>
<organism evidence="2 3">
    <name type="scientific">Psilocybe cyanescens</name>
    <dbReference type="NCBI Taxonomy" id="93625"/>
    <lineage>
        <taxon>Eukaryota</taxon>
        <taxon>Fungi</taxon>
        <taxon>Dikarya</taxon>
        <taxon>Basidiomycota</taxon>
        <taxon>Agaricomycotina</taxon>
        <taxon>Agaricomycetes</taxon>
        <taxon>Agaricomycetidae</taxon>
        <taxon>Agaricales</taxon>
        <taxon>Agaricineae</taxon>
        <taxon>Strophariaceae</taxon>
        <taxon>Psilocybe</taxon>
    </lineage>
</organism>
<name>A0A409X9B3_PSICY</name>